<evidence type="ECO:0000256" key="1">
    <source>
        <dbReference type="ARBA" id="ARBA00022729"/>
    </source>
</evidence>
<evidence type="ECO:0000256" key="2">
    <source>
        <dbReference type="RuleBase" id="RU362119"/>
    </source>
</evidence>
<dbReference type="Gene3D" id="3.60.21.10">
    <property type="match status" value="1"/>
</dbReference>
<reference evidence="5 6" key="1">
    <citation type="journal article" date="2014" name="Int. J. Syst. Evol. Microbiol.">
        <title>Lysinibacillus halotolerans sp. nov., isolated from saline-alkaline soil.</title>
        <authorList>
            <person name="Kong D."/>
            <person name="Wang Y."/>
            <person name="Zhao B."/>
            <person name="Li Y."/>
            <person name="Song J."/>
            <person name="Zhai Y."/>
            <person name="Zhang C."/>
            <person name="Wang H."/>
            <person name="Chen X."/>
            <person name="Zhao B."/>
            <person name="Ruan Z."/>
        </authorList>
    </citation>
    <scope>NUCLEOTIDE SEQUENCE [LARGE SCALE GENOMIC DNA]</scope>
    <source>
        <strain evidence="5 6">MCCC 1A12703</strain>
    </source>
</reference>
<keyword evidence="2" id="KW-0547">Nucleotide-binding</keyword>
<dbReference type="Proteomes" id="UP000279909">
    <property type="component" value="Unassembled WGS sequence"/>
</dbReference>
<dbReference type="InterPro" id="IPR036907">
    <property type="entry name" value="5'-Nucleotdase_C_sf"/>
</dbReference>
<dbReference type="SUPFAM" id="SSF55816">
    <property type="entry name" value="5'-nucleotidase (syn. UDP-sugar hydrolase), C-terminal domain"/>
    <property type="match status" value="1"/>
</dbReference>
<keyword evidence="2" id="KW-0378">Hydrolase</keyword>
<feature type="domain" description="5'-Nucleotidase C-terminal" evidence="4">
    <location>
        <begin position="290"/>
        <end position="436"/>
    </location>
</feature>
<feature type="domain" description="Calcineurin-like phosphoesterase" evidence="3">
    <location>
        <begin position="4"/>
        <end position="212"/>
    </location>
</feature>
<dbReference type="GO" id="GO:0030288">
    <property type="term" value="C:outer membrane-bounded periplasmic space"/>
    <property type="evidence" value="ECO:0007669"/>
    <property type="project" value="TreeGrafter"/>
</dbReference>
<dbReference type="OrthoDB" id="9775118at2"/>
<dbReference type="Gene3D" id="3.90.780.10">
    <property type="entry name" value="5'-Nucleotidase, C-terminal domain"/>
    <property type="match status" value="1"/>
</dbReference>
<sequence>MTITILITSDLHGRLDRFEQLFHQMKSLKADLVIDNGDFLDGSPASFYYKHISNNEIQPMITLANELYDVAVYGNHEFNDHLPNIKKLHSQFRFPWISCNIGDFSKPYYTKTIRGRKFIVIGATTHFTPLWDEHGYLTDLSFQSALKSIQHWVTFVKTYEKPDYLIVAYHGGFSEDPLTGAIFQERIGENEANEILELTEDIDLLITGHQHLYFNKRIQQTLTVQPASHGKGFIEIQVNFYGETKQSSGKFHPLKTDHTSYPSEVERWLDEEITYIEKDYTYEGLLKARLTSHPYIQLLHDMQIKATGAQISVCDLAFLEKGGFKGSITNRDIVFNTREHTLKVISLFGFEIKQLMESSAAVFALNNEGKIDFRTNVYPKTPQPYQYDFWGGLSYTIDIRNPVGKRVKNITFKGEPLKDESTYEVVLNSYRLTGYDFPLLKNREILYETAYTVFFLLKGYLKNFMPIDVPHHGSFKVID</sequence>
<comment type="caution">
    <text evidence="5">The sequence shown here is derived from an EMBL/GenBank/DDBJ whole genome shotgun (WGS) entry which is preliminary data.</text>
</comment>
<evidence type="ECO:0000313" key="6">
    <source>
        <dbReference type="Proteomes" id="UP000279909"/>
    </source>
</evidence>
<comment type="similarity">
    <text evidence="2">Belongs to the 5'-nucleotidase family.</text>
</comment>
<name>A0A3M8H4U7_9BACI</name>
<dbReference type="InterPro" id="IPR008334">
    <property type="entry name" value="5'-Nucleotdase_C"/>
</dbReference>
<dbReference type="PANTHER" id="PTHR11575">
    <property type="entry name" value="5'-NUCLEOTIDASE-RELATED"/>
    <property type="match status" value="1"/>
</dbReference>
<organism evidence="5 6">
    <name type="scientific">Lysinibacillus halotolerans</name>
    <dbReference type="NCBI Taxonomy" id="1368476"/>
    <lineage>
        <taxon>Bacteria</taxon>
        <taxon>Bacillati</taxon>
        <taxon>Bacillota</taxon>
        <taxon>Bacilli</taxon>
        <taxon>Bacillales</taxon>
        <taxon>Bacillaceae</taxon>
        <taxon>Lysinibacillus</taxon>
    </lineage>
</organism>
<evidence type="ECO:0000259" key="3">
    <source>
        <dbReference type="Pfam" id="PF00149"/>
    </source>
</evidence>
<dbReference type="SUPFAM" id="SSF56300">
    <property type="entry name" value="Metallo-dependent phosphatases"/>
    <property type="match status" value="1"/>
</dbReference>
<dbReference type="InterPro" id="IPR029052">
    <property type="entry name" value="Metallo-depent_PP-like"/>
</dbReference>
<keyword evidence="6" id="KW-1185">Reference proteome</keyword>
<dbReference type="EMBL" id="RHLQ01000049">
    <property type="protein sequence ID" value="RNC97432.1"/>
    <property type="molecule type" value="Genomic_DNA"/>
</dbReference>
<proteinExistence type="inferred from homology"/>
<dbReference type="InterPro" id="IPR004843">
    <property type="entry name" value="Calcineurin-like_PHP"/>
</dbReference>
<dbReference type="Pfam" id="PF02872">
    <property type="entry name" value="5_nucleotid_C"/>
    <property type="match status" value="1"/>
</dbReference>
<dbReference type="PRINTS" id="PR01607">
    <property type="entry name" value="APYRASEFAMLY"/>
</dbReference>
<accession>A0A3M8H4U7</accession>
<dbReference type="GO" id="GO:0009166">
    <property type="term" value="P:nucleotide catabolic process"/>
    <property type="evidence" value="ECO:0007669"/>
    <property type="project" value="InterPro"/>
</dbReference>
<dbReference type="GO" id="GO:0016787">
    <property type="term" value="F:hydrolase activity"/>
    <property type="evidence" value="ECO:0007669"/>
    <property type="project" value="UniProtKB-KW"/>
</dbReference>
<gene>
    <name evidence="5" type="ORF">EC501_15385</name>
</gene>
<evidence type="ECO:0000259" key="4">
    <source>
        <dbReference type="Pfam" id="PF02872"/>
    </source>
</evidence>
<dbReference type="Pfam" id="PF00149">
    <property type="entry name" value="Metallophos"/>
    <property type="match status" value="1"/>
</dbReference>
<dbReference type="AlphaFoldDB" id="A0A3M8H4U7"/>
<dbReference type="InterPro" id="IPR006179">
    <property type="entry name" value="5_nucleotidase/apyrase"/>
</dbReference>
<evidence type="ECO:0000313" key="5">
    <source>
        <dbReference type="EMBL" id="RNC97432.1"/>
    </source>
</evidence>
<dbReference type="PANTHER" id="PTHR11575:SF6">
    <property type="entry name" value="2',3'-CYCLIC-NUCLEOTIDE 2'-PHOSPHODIESTERASE_3'-NUCLEOTIDASE"/>
    <property type="match status" value="1"/>
</dbReference>
<protein>
    <submittedName>
        <fullName evidence="5">Bifunctional metallophosphatase/5'-nucleotidase</fullName>
    </submittedName>
</protein>
<keyword evidence="1" id="KW-0732">Signal</keyword>
<dbReference type="GO" id="GO:0000166">
    <property type="term" value="F:nucleotide binding"/>
    <property type="evidence" value="ECO:0007669"/>
    <property type="project" value="UniProtKB-KW"/>
</dbReference>
<dbReference type="RefSeq" id="WP_122973252.1">
    <property type="nucleotide sequence ID" value="NZ_RHLQ01000049.1"/>
</dbReference>